<keyword evidence="3" id="KW-1185">Reference proteome</keyword>
<feature type="compositionally biased region" description="Basic and acidic residues" evidence="1">
    <location>
        <begin position="36"/>
        <end position="64"/>
    </location>
</feature>
<organism evidence="2 3">
    <name type="scientific">Tanacetum coccineum</name>
    <dbReference type="NCBI Taxonomy" id="301880"/>
    <lineage>
        <taxon>Eukaryota</taxon>
        <taxon>Viridiplantae</taxon>
        <taxon>Streptophyta</taxon>
        <taxon>Embryophyta</taxon>
        <taxon>Tracheophyta</taxon>
        <taxon>Spermatophyta</taxon>
        <taxon>Magnoliopsida</taxon>
        <taxon>eudicotyledons</taxon>
        <taxon>Gunneridae</taxon>
        <taxon>Pentapetalae</taxon>
        <taxon>asterids</taxon>
        <taxon>campanulids</taxon>
        <taxon>Asterales</taxon>
        <taxon>Asteraceae</taxon>
        <taxon>Asteroideae</taxon>
        <taxon>Anthemideae</taxon>
        <taxon>Anthemidinae</taxon>
        <taxon>Tanacetum</taxon>
    </lineage>
</organism>
<reference evidence="2" key="2">
    <citation type="submission" date="2022-01" db="EMBL/GenBank/DDBJ databases">
        <authorList>
            <person name="Yamashiro T."/>
            <person name="Shiraishi A."/>
            <person name="Satake H."/>
            <person name="Nakayama K."/>
        </authorList>
    </citation>
    <scope>NUCLEOTIDE SEQUENCE</scope>
</reference>
<feature type="region of interest" description="Disordered" evidence="1">
    <location>
        <begin position="25"/>
        <end position="69"/>
    </location>
</feature>
<evidence type="ECO:0000256" key="1">
    <source>
        <dbReference type="SAM" id="MobiDB-lite"/>
    </source>
</evidence>
<evidence type="ECO:0000313" key="2">
    <source>
        <dbReference type="EMBL" id="GJU03378.1"/>
    </source>
</evidence>
<proteinExistence type="predicted"/>
<evidence type="ECO:0000313" key="3">
    <source>
        <dbReference type="Proteomes" id="UP001151760"/>
    </source>
</evidence>
<dbReference type="Proteomes" id="UP001151760">
    <property type="component" value="Unassembled WGS sequence"/>
</dbReference>
<comment type="caution">
    <text evidence="2">The sequence shown here is derived from an EMBL/GenBank/DDBJ whole genome shotgun (WGS) entry which is preliminary data.</text>
</comment>
<name>A0ABQ5IVY7_9ASTR</name>
<sequence length="616" mass="69970">MAIPVVMLNDVIKVSAHYSEYLAKSKGSAPVKATSKGKELLSKEGSKEVAEDVDSKEINEEPPVRRRPTRVVIGREVRNESDDEGLDHSKKLKRLETLSEAAQFQLNIKKALKASKDDLYIQHLPQRGSEVPNEPNDYSSSSSSDLEFTVEDISSGEAEVTKKDDEVKKVEAEKDIDDHSKKPESQVDSGELESRVTKLEKKVHAMSSFNLPEAIDKSVKAHLMNVLPKDVPDFGKIKMEKVAKKIMPKYSSIPFDQAALDEFEEKDKLFQMMSKSRSYNKHPAHKALYDAPALSLNAKKKRKRKDSDAPASKKRKDKGEPSKGTKARSRPPPSKKDVDADDQPQDGAIDNSEMAQDADFNTEEHPQGDAAPSQDRSKWFKKPPKLETPNLEWHKHPNADKDKITKADLEGPVFKHLKGTFRSSIELEYHLEQSYLAFYDQLDWINPEGDRCPYDLSKPLPLQGPPGHLTIPVEFFFNNDLEYLNNGNKEMKYDASVTKIKAARYDLKFIEDMILKLWSPTKVAYDKHVVLGIFVRRADLKEYSFREPNFSRLHLNDIEDLFLLYVQRKIHNLTGEEIVHLLNALCMFTRIIVRGCAAWSGKLPKEAQHHQATDTI</sequence>
<feature type="region of interest" description="Disordered" evidence="1">
    <location>
        <begin position="123"/>
        <end position="193"/>
    </location>
</feature>
<reference evidence="2" key="1">
    <citation type="journal article" date="2022" name="Int. J. Mol. Sci.">
        <title>Draft Genome of Tanacetum Coccineum: Genomic Comparison of Closely Related Tanacetum-Family Plants.</title>
        <authorList>
            <person name="Yamashiro T."/>
            <person name="Shiraishi A."/>
            <person name="Nakayama K."/>
            <person name="Satake H."/>
        </authorList>
    </citation>
    <scope>NUCLEOTIDE SEQUENCE</scope>
</reference>
<feature type="compositionally biased region" description="Basic and acidic residues" evidence="1">
    <location>
        <begin position="159"/>
        <end position="185"/>
    </location>
</feature>
<protein>
    <submittedName>
        <fullName evidence="2">Uncharacterized protein</fullName>
    </submittedName>
</protein>
<dbReference type="EMBL" id="BQNB010021146">
    <property type="protein sequence ID" value="GJU03378.1"/>
    <property type="molecule type" value="Genomic_DNA"/>
</dbReference>
<feature type="region of interest" description="Disordered" evidence="1">
    <location>
        <begin position="274"/>
        <end position="399"/>
    </location>
</feature>
<accession>A0ABQ5IVY7</accession>
<gene>
    <name evidence="2" type="ORF">Tco_1113716</name>
</gene>